<dbReference type="Proteomes" id="UP000308600">
    <property type="component" value="Unassembled WGS sequence"/>
</dbReference>
<evidence type="ECO:0000313" key="2">
    <source>
        <dbReference type="Proteomes" id="UP000308600"/>
    </source>
</evidence>
<organism evidence="1 2">
    <name type="scientific">Pluteus cervinus</name>
    <dbReference type="NCBI Taxonomy" id="181527"/>
    <lineage>
        <taxon>Eukaryota</taxon>
        <taxon>Fungi</taxon>
        <taxon>Dikarya</taxon>
        <taxon>Basidiomycota</taxon>
        <taxon>Agaricomycotina</taxon>
        <taxon>Agaricomycetes</taxon>
        <taxon>Agaricomycetidae</taxon>
        <taxon>Agaricales</taxon>
        <taxon>Pluteineae</taxon>
        <taxon>Pluteaceae</taxon>
        <taxon>Pluteus</taxon>
    </lineage>
</organism>
<gene>
    <name evidence="1" type="ORF">BDN72DRAFT_843649</name>
</gene>
<accession>A0ACD3ANQ2</accession>
<keyword evidence="2" id="KW-1185">Reference proteome</keyword>
<sequence length="68" mass="7839">MPTAADLPLELVDEVLITSAWSSLEQAAILARVSSHTYNIIKPILFRTLIYWVDEIYWPRPIDPCILR</sequence>
<name>A0ACD3ANQ2_9AGAR</name>
<reference evidence="1 2" key="1">
    <citation type="journal article" date="2019" name="Nat. Ecol. Evol.">
        <title>Megaphylogeny resolves global patterns of mushroom evolution.</title>
        <authorList>
            <person name="Varga T."/>
            <person name="Krizsan K."/>
            <person name="Foldi C."/>
            <person name="Dima B."/>
            <person name="Sanchez-Garcia M."/>
            <person name="Sanchez-Ramirez S."/>
            <person name="Szollosi G.J."/>
            <person name="Szarkandi J.G."/>
            <person name="Papp V."/>
            <person name="Albert L."/>
            <person name="Andreopoulos W."/>
            <person name="Angelini C."/>
            <person name="Antonin V."/>
            <person name="Barry K.W."/>
            <person name="Bougher N.L."/>
            <person name="Buchanan P."/>
            <person name="Buyck B."/>
            <person name="Bense V."/>
            <person name="Catcheside P."/>
            <person name="Chovatia M."/>
            <person name="Cooper J."/>
            <person name="Damon W."/>
            <person name="Desjardin D."/>
            <person name="Finy P."/>
            <person name="Geml J."/>
            <person name="Haridas S."/>
            <person name="Hughes K."/>
            <person name="Justo A."/>
            <person name="Karasinski D."/>
            <person name="Kautmanova I."/>
            <person name="Kiss B."/>
            <person name="Kocsube S."/>
            <person name="Kotiranta H."/>
            <person name="LaButti K.M."/>
            <person name="Lechner B.E."/>
            <person name="Liimatainen K."/>
            <person name="Lipzen A."/>
            <person name="Lukacs Z."/>
            <person name="Mihaltcheva S."/>
            <person name="Morgado L.N."/>
            <person name="Niskanen T."/>
            <person name="Noordeloos M.E."/>
            <person name="Ohm R.A."/>
            <person name="Ortiz-Santana B."/>
            <person name="Ovrebo C."/>
            <person name="Racz N."/>
            <person name="Riley R."/>
            <person name="Savchenko A."/>
            <person name="Shiryaev A."/>
            <person name="Soop K."/>
            <person name="Spirin V."/>
            <person name="Szebenyi C."/>
            <person name="Tomsovsky M."/>
            <person name="Tulloss R.E."/>
            <person name="Uehling J."/>
            <person name="Grigoriev I.V."/>
            <person name="Vagvolgyi C."/>
            <person name="Papp T."/>
            <person name="Martin F.M."/>
            <person name="Miettinen O."/>
            <person name="Hibbett D.S."/>
            <person name="Nagy L.G."/>
        </authorList>
    </citation>
    <scope>NUCLEOTIDE SEQUENCE [LARGE SCALE GENOMIC DNA]</scope>
    <source>
        <strain evidence="1 2">NL-1719</strain>
    </source>
</reference>
<dbReference type="EMBL" id="ML208391">
    <property type="protein sequence ID" value="TFK66874.1"/>
    <property type="molecule type" value="Genomic_DNA"/>
</dbReference>
<protein>
    <submittedName>
        <fullName evidence="1">Uncharacterized protein</fullName>
    </submittedName>
</protein>
<evidence type="ECO:0000313" key="1">
    <source>
        <dbReference type="EMBL" id="TFK66874.1"/>
    </source>
</evidence>
<proteinExistence type="predicted"/>